<keyword evidence="5" id="KW-0653">Protein transport</keyword>
<keyword evidence="2" id="KW-0813">Transport</keyword>
<evidence type="ECO:0000313" key="10">
    <source>
        <dbReference type="EMBL" id="CAF0971539.1"/>
    </source>
</evidence>
<dbReference type="Pfam" id="PF03169">
    <property type="entry name" value="OPT"/>
    <property type="match status" value="1"/>
</dbReference>
<evidence type="ECO:0000256" key="7">
    <source>
        <dbReference type="ARBA" id="ARBA00023136"/>
    </source>
</evidence>
<evidence type="ECO:0000313" key="12">
    <source>
        <dbReference type="EMBL" id="CAF3744550.1"/>
    </source>
</evidence>
<dbReference type="GO" id="GO:0035673">
    <property type="term" value="F:oligopeptide transmembrane transporter activity"/>
    <property type="evidence" value="ECO:0007669"/>
    <property type="project" value="InterPro"/>
</dbReference>
<dbReference type="EMBL" id="CAJOBC010002660">
    <property type="protein sequence ID" value="CAF3744550.1"/>
    <property type="molecule type" value="Genomic_DNA"/>
</dbReference>
<dbReference type="Proteomes" id="UP000677228">
    <property type="component" value="Unassembled WGS sequence"/>
</dbReference>
<gene>
    <name evidence="10" type="ORF">GPM918_LOCUS12263</name>
    <name evidence="9" type="ORF">OVA965_LOCUS10216</name>
    <name evidence="12" type="ORF">SRO942_LOCUS12264</name>
    <name evidence="11" type="ORF">TMI583_LOCUS10212</name>
</gene>
<protein>
    <submittedName>
        <fullName evidence="10">Uncharacterized protein</fullName>
    </submittedName>
</protein>
<reference evidence="10" key="1">
    <citation type="submission" date="2021-02" db="EMBL/GenBank/DDBJ databases">
        <authorList>
            <person name="Nowell W R."/>
        </authorList>
    </citation>
    <scope>NUCLEOTIDE SEQUENCE</scope>
</reference>
<evidence type="ECO:0000256" key="5">
    <source>
        <dbReference type="ARBA" id="ARBA00022927"/>
    </source>
</evidence>
<dbReference type="Proteomes" id="UP000681722">
    <property type="component" value="Unassembled WGS sequence"/>
</dbReference>
<dbReference type="Proteomes" id="UP000663829">
    <property type="component" value="Unassembled WGS sequence"/>
</dbReference>
<dbReference type="EMBL" id="CAJNOQ010002660">
    <property type="protein sequence ID" value="CAF0971539.1"/>
    <property type="molecule type" value="Genomic_DNA"/>
</dbReference>
<dbReference type="GO" id="GO:0015031">
    <property type="term" value="P:protein transport"/>
    <property type="evidence" value="ECO:0007669"/>
    <property type="project" value="UniProtKB-KW"/>
</dbReference>
<evidence type="ECO:0000256" key="6">
    <source>
        <dbReference type="ARBA" id="ARBA00022989"/>
    </source>
</evidence>
<feature type="transmembrane region" description="Helical" evidence="8">
    <location>
        <begin position="77"/>
        <end position="94"/>
    </location>
</feature>
<keyword evidence="4" id="KW-0571">Peptide transport</keyword>
<comment type="caution">
    <text evidence="10">The sequence shown here is derived from an EMBL/GenBank/DDBJ whole genome shotgun (WGS) entry which is preliminary data.</text>
</comment>
<keyword evidence="6 8" id="KW-1133">Transmembrane helix</keyword>
<accession>A0A814EN25</accession>
<keyword evidence="7 8" id="KW-0472">Membrane</keyword>
<evidence type="ECO:0000256" key="3">
    <source>
        <dbReference type="ARBA" id="ARBA00022692"/>
    </source>
</evidence>
<feature type="transmembrane region" description="Helical" evidence="8">
    <location>
        <begin position="45"/>
        <end position="65"/>
    </location>
</feature>
<dbReference type="EMBL" id="CAJNOK010003749">
    <property type="protein sequence ID" value="CAF0912914.1"/>
    <property type="molecule type" value="Genomic_DNA"/>
</dbReference>
<dbReference type="PANTHER" id="PTHR22601">
    <property type="entry name" value="ISP4 LIKE PROTEIN"/>
    <property type="match status" value="1"/>
</dbReference>
<evidence type="ECO:0000256" key="2">
    <source>
        <dbReference type="ARBA" id="ARBA00022448"/>
    </source>
</evidence>
<proteinExistence type="predicted"/>
<keyword evidence="3 8" id="KW-0812">Transmembrane</keyword>
<organism evidence="10 13">
    <name type="scientific">Didymodactylos carnosus</name>
    <dbReference type="NCBI Taxonomy" id="1234261"/>
    <lineage>
        <taxon>Eukaryota</taxon>
        <taxon>Metazoa</taxon>
        <taxon>Spiralia</taxon>
        <taxon>Gnathifera</taxon>
        <taxon>Rotifera</taxon>
        <taxon>Eurotatoria</taxon>
        <taxon>Bdelloidea</taxon>
        <taxon>Philodinida</taxon>
        <taxon>Philodinidae</taxon>
        <taxon>Didymodactylos</taxon>
    </lineage>
</organism>
<dbReference type="OrthoDB" id="2156679at2759"/>
<comment type="subcellular location">
    <subcellularLocation>
        <location evidence="1">Membrane</location>
        <topology evidence="1">Multi-pass membrane protein</topology>
    </subcellularLocation>
</comment>
<dbReference type="GO" id="GO:0016020">
    <property type="term" value="C:membrane"/>
    <property type="evidence" value="ECO:0007669"/>
    <property type="project" value="UniProtKB-SubCell"/>
</dbReference>
<name>A0A814EN25_9BILA</name>
<sequence length="199" mass="22213">MTENAHTVENETIGSDKSRASTITSVDELVVSSEPDTRDVPCLTFRFWCIGLLFSIGIPFVNQFFFYRTHPLRMKSMLALLLSYPLGLLMARILPKKSISFGRGLTVSLNPGPFNIVEHMLIVSMTSTAIRQSYSIAILTVIKLFYKKSLNYGIAVLFTIIPQVLGYGIAGTIKCRARLHLTFCETSPLKEQHILALVP</sequence>
<evidence type="ECO:0000313" key="11">
    <source>
        <dbReference type="EMBL" id="CAF3691734.1"/>
    </source>
</evidence>
<dbReference type="EMBL" id="CAJOBA010003750">
    <property type="protein sequence ID" value="CAF3691734.1"/>
    <property type="molecule type" value="Genomic_DNA"/>
</dbReference>
<dbReference type="AlphaFoldDB" id="A0A814EN25"/>
<dbReference type="Proteomes" id="UP000682733">
    <property type="component" value="Unassembled WGS sequence"/>
</dbReference>
<evidence type="ECO:0000256" key="8">
    <source>
        <dbReference type="SAM" id="Phobius"/>
    </source>
</evidence>
<evidence type="ECO:0000313" key="13">
    <source>
        <dbReference type="Proteomes" id="UP000663829"/>
    </source>
</evidence>
<evidence type="ECO:0000256" key="1">
    <source>
        <dbReference type="ARBA" id="ARBA00004141"/>
    </source>
</evidence>
<evidence type="ECO:0000256" key="4">
    <source>
        <dbReference type="ARBA" id="ARBA00022856"/>
    </source>
</evidence>
<keyword evidence="13" id="KW-1185">Reference proteome</keyword>
<dbReference type="InterPro" id="IPR004648">
    <property type="entry name" value="Oligpept_transpt"/>
</dbReference>
<dbReference type="InterPro" id="IPR004813">
    <property type="entry name" value="OPT"/>
</dbReference>
<feature type="transmembrane region" description="Helical" evidence="8">
    <location>
        <begin position="150"/>
        <end position="170"/>
    </location>
</feature>
<evidence type="ECO:0000313" key="9">
    <source>
        <dbReference type="EMBL" id="CAF0912914.1"/>
    </source>
</evidence>